<dbReference type="SMART" id="SM00979">
    <property type="entry name" value="TIFY"/>
    <property type="match status" value="1"/>
</dbReference>
<dbReference type="Pfam" id="PF06200">
    <property type="entry name" value="tify"/>
    <property type="match status" value="1"/>
</dbReference>
<evidence type="ECO:0000313" key="5">
    <source>
        <dbReference type="EMBL" id="KAK1374681.1"/>
    </source>
</evidence>
<keyword evidence="6" id="KW-1185">Reference proteome</keyword>
<evidence type="ECO:0000256" key="3">
    <source>
        <dbReference type="SAM" id="MobiDB-lite"/>
    </source>
</evidence>
<organism evidence="5 6">
    <name type="scientific">Heracleum sosnowskyi</name>
    <dbReference type="NCBI Taxonomy" id="360622"/>
    <lineage>
        <taxon>Eukaryota</taxon>
        <taxon>Viridiplantae</taxon>
        <taxon>Streptophyta</taxon>
        <taxon>Embryophyta</taxon>
        <taxon>Tracheophyta</taxon>
        <taxon>Spermatophyta</taxon>
        <taxon>Magnoliopsida</taxon>
        <taxon>eudicotyledons</taxon>
        <taxon>Gunneridae</taxon>
        <taxon>Pentapetalae</taxon>
        <taxon>asterids</taxon>
        <taxon>campanulids</taxon>
        <taxon>Apiales</taxon>
        <taxon>Apiaceae</taxon>
        <taxon>Apioideae</taxon>
        <taxon>apioid superclade</taxon>
        <taxon>Tordylieae</taxon>
        <taxon>Tordyliinae</taxon>
        <taxon>Heracleum</taxon>
    </lineage>
</organism>
<dbReference type="InterPro" id="IPR018467">
    <property type="entry name" value="CCT_CS"/>
</dbReference>
<dbReference type="GO" id="GO:0005634">
    <property type="term" value="C:nucleus"/>
    <property type="evidence" value="ECO:0007669"/>
    <property type="project" value="UniProtKB-SubCell"/>
</dbReference>
<dbReference type="GO" id="GO:0031347">
    <property type="term" value="P:regulation of defense response"/>
    <property type="evidence" value="ECO:0007669"/>
    <property type="project" value="UniProtKB-UniRule"/>
</dbReference>
<feature type="compositionally biased region" description="Low complexity" evidence="3">
    <location>
        <begin position="307"/>
        <end position="319"/>
    </location>
</feature>
<dbReference type="GO" id="GO:2000022">
    <property type="term" value="P:regulation of jasmonic acid mediated signaling pathway"/>
    <property type="evidence" value="ECO:0007669"/>
    <property type="project" value="UniProtKB-UniRule"/>
</dbReference>
<comment type="domain">
    <text evidence="2">The jas domain is required for interaction with COI1.</text>
</comment>
<evidence type="ECO:0000259" key="4">
    <source>
        <dbReference type="PROSITE" id="PS51320"/>
    </source>
</evidence>
<feature type="region of interest" description="Disordered" evidence="3">
    <location>
        <begin position="301"/>
        <end position="326"/>
    </location>
</feature>
<feature type="domain" description="Tify" evidence="4">
    <location>
        <begin position="151"/>
        <end position="186"/>
    </location>
</feature>
<feature type="region of interest" description="Disordered" evidence="3">
    <location>
        <begin position="230"/>
        <end position="266"/>
    </location>
</feature>
<protein>
    <recommendedName>
        <fullName evidence="2">Protein TIFY</fullName>
    </recommendedName>
    <alternativeName>
        <fullName evidence="2">Jasmonate ZIM domain-containing protein</fullName>
    </alternativeName>
</protein>
<dbReference type="Proteomes" id="UP001237642">
    <property type="component" value="Unassembled WGS sequence"/>
</dbReference>
<dbReference type="InterPro" id="IPR010399">
    <property type="entry name" value="Tify_dom"/>
</dbReference>
<dbReference type="AlphaFoldDB" id="A0AAD8HXR3"/>
<comment type="function">
    <text evidence="2">Repressor of jasmonate responses.</text>
</comment>
<dbReference type="InterPro" id="IPR040390">
    <property type="entry name" value="TIFY/JAZ"/>
</dbReference>
<dbReference type="PROSITE" id="PS51320">
    <property type="entry name" value="TIFY"/>
    <property type="match status" value="1"/>
</dbReference>
<dbReference type="EMBL" id="JAUIZM010000007">
    <property type="protein sequence ID" value="KAK1374681.1"/>
    <property type="molecule type" value="Genomic_DNA"/>
</dbReference>
<comment type="similarity">
    <text evidence="1 2">Belongs to the TIFY/JAZ family.</text>
</comment>
<dbReference type="PANTHER" id="PTHR33077:SF90">
    <property type="entry name" value="PROTEIN TIFY 7"/>
    <property type="match status" value="1"/>
</dbReference>
<dbReference type="PANTHER" id="PTHR33077">
    <property type="entry name" value="PROTEIN TIFY 4A-RELATED-RELATED"/>
    <property type="match status" value="1"/>
</dbReference>
<gene>
    <name evidence="5" type="ORF">POM88_030874</name>
</gene>
<keyword evidence="2" id="KW-0539">Nucleus</keyword>
<feature type="compositionally biased region" description="Polar residues" evidence="3">
    <location>
        <begin position="230"/>
        <end position="264"/>
    </location>
</feature>
<dbReference type="GO" id="GO:0009611">
    <property type="term" value="P:response to wounding"/>
    <property type="evidence" value="ECO:0007669"/>
    <property type="project" value="UniProtKB-UniRule"/>
</dbReference>
<evidence type="ECO:0000256" key="2">
    <source>
        <dbReference type="RuleBase" id="RU369065"/>
    </source>
</evidence>
<keyword evidence="2" id="KW-1184">Jasmonic acid signaling pathway</keyword>
<sequence>MERDFMGLNSKESVIVIKDEATEGCKHSPVFFKCPQAQWPLTNAFSPSNKFQSGENQRNFNQNREGRAYFSMTNYPVQQNAHPVHLPSHDLNAAGVMNQGISLSMNSSFFKTQFAGQNFTAASTKPRYLGGVPIAAPHSNPSFASQAVTNEQRAPAQMTIFYGGTVNVFDDISPEKAQAIMFLAGNAPSAAYNVAQPRHHLLAPSPKPLAEDIGFRSQLVNTPPCSALSSPISVSSHPTRQYVGGSTNNDGPTKVNGGSSTPVNGTPKIVTSAGHVAATTMMQSAVPQARKASLARFLEKRKERTMSSAPYSTPSKSSTEGLTPGSNAICTFENSGLVAAPVSAGKGSSN</sequence>
<accession>A0AAD8HXR3</accession>
<evidence type="ECO:0000313" key="6">
    <source>
        <dbReference type="Proteomes" id="UP001237642"/>
    </source>
</evidence>
<name>A0AAD8HXR3_9APIA</name>
<reference evidence="5" key="1">
    <citation type="submission" date="2023-02" db="EMBL/GenBank/DDBJ databases">
        <title>Genome of toxic invasive species Heracleum sosnowskyi carries increased number of genes despite the absence of recent whole-genome duplications.</title>
        <authorList>
            <person name="Schelkunov M."/>
            <person name="Shtratnikova V."/>
            <person name="Makarenko M."/>
            <person name="Klepikova A."/>
            <person name="Omelchenko D."/>
            <person name="Novikova G."/>
            <person name="Obukhova E."/>
            <person name="Bogdanov V."/>
            <person name="Penin A."/>
            <person name="Logacheva M."/>
        </authorList>
    </citation>
    <scope>NUCLEOTIDE SEQUENCE</scope>
    <source>
        <strain evidence="5">Hsosn_3</strain>
        <tissue evidence="5">Leaf</tissue>
    </source>
</reference>
<comment type="subcellular location">
    <subcellularLocation>
        <location evidence="2">Nucleus</location>
    </subcellularLocation>
</comment>
<comment type="caution">
    <text evidence="5">The sequence shown here is derived from an EMBL/GenBank/DDBJ whole genome shotgun (WGS) entry which is preliminary data.</text>
</comment>
<evidence type="ECO:0000256" key="1">
    <source>
        <dbReference type="ARBA" id="ARBA00008614"/>
    </source>
</evidence>
<proteinExistence type="inferred from homology"/>
<dbReference type="Pfam" id="PF09425">
    <property type="entry name" value="Jas_motif"/>
    <property type="match status" value="1"/>
</dbReference>
<reference evidence="5" key="2">
    <citation type="submission" date="2023-05" db="EMBL/GenBank/DDBJ databases">
        <authorList>
            <person name="Schelkunov M.I."/>
        </authorList>
    </citation>
    <scope>NUCLEOTIDE SEQUENCE</scope>
    <source>
        <strain evidence="5">Hsosn_3</strain>
        <tissue evidence="5">Leaf</tissue>
    </source>
</reference>